<evidence type="ECO:0000313" key="2">
    <source>
        <dbReference type="EMBL" id="KAI9635492.1"/>
    </source>
</evidence>
<gene>
    <name evidence="2" type="ORF">MKK02DRAFT_32901</name>
</gene>
<dbReference type="AlphaFoldDB" id="A0AA38H6H8"/>
<protein>
    <submittedName>
        <fullName evidence="2">Uncharacterized protein</fullName>
    </submittedName>
</protein>
<feature type="region of interest" description="Disordered" evidence="1">
    <location>
        <begin position="50"/>
        <end position="94"/>
    </location>
</feature>
<accession>A0AA38H6H8</accession>
<dbReference type="EMBL" id="JAKWFO010000005">
    <property type="protein sequence ID" value="KAI9635492.1"/>
    <property type="molecule type" value="Genomic_DNA"/>
</dbReference>
<sequence>MSTNFSGGLSGRRRADLVEIAEALGLDTSVTVVELKDSIQKHLDDNEADLSTQPRFKGLYGRRRTSRNDESDTDTVSGEGKAEAKSVARTARKSMSRAVDRVQATFDAAGIPLPDTPLAHKVAGVANKAAESATEVAAQTVDLANNAVVAATNASQALVPTKQTQRQLRQYWNKTSNVVMKYANEGQKRVDVGVTPVREFLSSPQNLIVAFLSIELAHLLLTSSQSYNHTLFFPPAGGSTGSLDSLVGGLFSWAPKVQFTIRVPEWANWSSTSQVWGALSWWIMGTVVPALAGSSLIQMTHPAKHKGVTTRHQAAQHKQTFDPLVFALLRFFLLLWPLTTAAPTAMVDALEMTGNLQGRALAAGLMAGLVAGQQFSNSS</sequence>
<dbReference type="RefSeq" id="XP_052945269.1">
    <property type="nucleotide sequence ID" value="XM_053088600.1"/>
</dbReference>
<dbReference type="PANTHER" id="PTHR41807:SF1">
    <property type="entry name" value="GLUTATHIONE TRANSFERASE 3"/>
    <property type="match status" value="1"/>
</dbReference>
<dbReference type="GO" id="GO:0016020">
    <property type="term" value="C:membrane"/>
    <property type="evidence" value="ECO:0007669"/>
    <property type="project" value="TreeGrafter"/>
</dbReference>
<proteinExistence type="predicted"/>
<keyword evidence="3" id="KW-1185">Reference proteome</keyword>
<name>A0AA38H6H8_9TREE</name>
<dbReference type="GeneID" id="77727805"/>
<dbReference type="PANTHER" id="PTHR41807">
    <property type="entry name" value="GLUTATHIONE TRANSFERASE 3"/>
    <property type="match status" value="1"/>
</dbReference>
<reference evidence="2" key="1">
    <citation type="journal article" date="2022" name="G3 (Bethesda)">
        <title>High quality genome of the basidiomycete yeast Dioszegia hungarica PDD-24b-2 isolated from cloud water.</title>
        <authorList>
            <person name="Jarrige D."/>
            <person name="Haridas S."/>
            <person name="Bleykasten-Grosshans C."/>
            <person name="Joly M."/>
            <person name="Nadalig T."/>
            <person name="Sancelme M."/>
            <person name="Vuilleumier S."/>
            <person name="Grigoriev I.V."/>
            <person name="Amato P."/>
            <person name="Bringel F."/>
        </authorList>
    </citation>
    <scope>NUCLEOTIDE SEQUENCE</scope>
    <source>
        <strain evidence="2">PDD-24b-2</strain>
    </source>
</reference>
<dbReference type="Proteomes" id="UP001164286">
    <property type="component" value="Unassembled WGS sequence"/>
</dbReference>
<evidence type="ECO:0000313" key="3">
    <source>
        <dbReference type="Proteomes" id="UP001164286"/>
    </source>
</evidence>
<dbReference type="InterPro" id="IPR038872">
    <property type="entry name" value="Put_GTT3"/>
</dbReference>
<organism evidence="2 3">
    <name type="scientific">Dioszegia hungarica</name>
    <dbReference type="NCBI Taxonomy" id="4972"/>
    <lineage>
        <taxon>Eukaryota</taxon>
        <taxon>Fungi</taxon>
        <taxon>Dikarya</taxon>
        <taxon>Basidiomycota</taxon>
        <taxon>Agaricomycotina</taxon>
        <taxon>Tremellomycetes</taxon>
        <taxon>Tremellales</taxon>
        <taxon>Bulleribasidiaceae</taxon>
        <taxon>Dioszegia</taxon>
    </lineage>
</organism>
<comment type="caution">
    <text evidence="2">The sequence shown here is derived from an EMBL/GenBank/DDBJ whole genome shotgun (WGS) entry which is preliminary data.</text>
</comment>
<evidence type="ECO:0000256" key="1">
    <source>
        <dbReference type="SAM" id="MobiDB-lite"/>
    </source>
</evidence>